<evidence type="ECO:0000256" key="1">
    <source>
        <dbReference type="ARBA" id="ARBA00022729"/>
    </source>
</evidence>
<name>A0A173VJB1_9FIRM</name>
<evidence type="ECO:0000313" key="6">
    <source>
        <dbReference type="EMBL" id="MZK17735.1"/>
    </source>
</evidence>
<feature type="region of interest" description="Disordered" evidence="2">
    <location>
        <begin position="272"/>
        <end position="291"/>
    </location>
</feature>
<dbReference type="RefSeq" id="WP_055215467.1">
    <property type="nucleotide sequence ID" value="NZ_CYXO01000029.1"/>
</dbReference>
<dbReference type="InterPro" id="IPR001638">
    <property type="entry name" value="Solute-binding_3/MltF_N"/>
</dbReference>
<dbReference type="EMBL" id="WWSB01000005">
    <property type="protein sequence ID" value="MZK17735.1"/>
    <property type="molecule type" value="Genomic_DNA"/>
</dbReference>
<dbReference type="SUPFAM" id="SSF53850">
    <property type="entry name" value="Periplasmic binding protein-like II"/>
    <property type="match status" value="1"/>
</dbReference>
<reference evidence="5 7" key="1">
    <citation type="submission" date="2015-09" db="EMBL/GenBank/DDBJ databases">
        <authorList>
            <consortium name="Pathogen Informatics"/>
        </authorList>
    </citation>
    <scope>NUCLEOTIDE SEQUENCE [LARGE SCALE GENOMIC DNA]</scope>
    <source>
        <strain evidence="5 7">2789STDY5834961</strain>
    </source>
</reference>
<dbReference type="PANTHER" id="PTHR35936">
    <property type="entry name" value="MEMBRANE-BOUND LYTIC MUREIN TRANSGLYCOSYLASE F"/>
    <property type="match status" value="1"/>
</dbReference>
<feature type="chain" id="PRO_5038212969" evidence="3">
    <location>
        <begin position="21"/>
        <end position="291"/>
    </location>
</feature>
<dbReference type="PANTHER" id="PTHR35936:SF19">
    <property type="entry name" value="AMINO-ACID-BINDING PROTEIN YXEM-RELATED"/>
    <property type="match status" value="1"/>
</dbReference>
<evidence type="ECO:0000256" key="2">
    <source>
        <dbReference type="SAM" id="MobiDB-lite"/>
    </source>
</evidence>
<reference evidence="6 8" key="2">
    <citation type="journal article" date="2019" name="Nat. Med.">
        <title>A library of human gut bacterial isolates paired with longitudinal multiomics data enables mechanistic microbiome research.</title>
        <authorList>
            <person name="Poyet M."/>
            <person name="Groussin M."/>
            <person name="Gibbons S.M."/>
            <person name="Avila-Pacheco J."/>
            <person name="Jiang X."/>
            <person name="Kearney S.M."/>
            <person name="Perrotta A.R."/>
            <person name="Berdy B."/>
            <person name="Zhao S."/>
            <person name="Lieberman T.D."/>
            <person name="Swanson P.K."/>
            <person name="Smith M."/>
            <person name="Roesemann S."/>
            <person name="Alexander J.E."/>
            <person name="Rich S.A."/>
            <person name="Livny J."/>
            <person name="Vlamakis H."/>
            <person name="Clish C."/>
            <person name="Bullock K."/>
            <person name="Deik A."/>
            <person name="Scott J."/>
            <person name="Pierce K.A."/>
            <person name="Xavier R.J."/>
            <person name="Alm E.J."/>
        </authorList>
    </citation>
    <scope>NUCLEOTIDE SEQUENCE [LARGE SCALE GENOMIC DNA]</scope>
    <source>
        <strain evidence="6 8">BIOML-A7</strain>
    </source>
</reference>
<dbReference type="Pfam" id="PF00497">
    <property type="entry name" value="SBP_bac_3"/>
    <property type="match status" value="1"/>
</dbReference>
<evidence type="ECO:0000313" key="7">
    <source>
        <dbReference type="Proteomes" id="UP000095597"/>
    </source>
</evidence>
<evidence type="ECO:0000256" key="3">
    <source>
        <dbReference type="SAM" id="SignalP"/>
    </source>
</evidence>
<organism evidence="5 7">
    <name type="scientific">Dorea longicatena</name>
    <dbReference type="NCBI Taxonomy" id="88431"/>
    <lineage>
        <taxon>Bacteria</taxon>
        <taxon>Bacillati</taxon>
        <taxon>Bacillota</taxon>
        <taxon>Clostridia</taxon>
        <taxon>Lachnospirales</taxon>
        <taxon>Lachnospiraceae</taxon>
        <taxon>Dorea</taxon>
    </lineage>
</organism>
<dbReference type="OrthoDB" id="8613538at2"/>
<evidence type="ECO:0000259" key="4">
    <source>
        <dbReference type="SMART" id="SM00062"/>
    </source>
</evidence>
<evidence type="ECO:0000313" key="8">
    <source>
        <dbReference type="Proteomes" id="UP000446719"/>
    </source>
</evidence>
<dbReference type="EMBL" id="CYXO01000029">
    <property type="protein sequence ID" value="CUN26880.1"/>
    <property type="molecule type" value="Genomic_DNA"/>
</dbReference>
<dbReference type="Proteomes" id="UP000095597">
    <property type="component" value="Unassembled WGS sequence"/>
</dbReference>
<dbReference type="SMART" id="SM00062">
    <property type="entry name" value="PBPb"/>
    <property type="match status" value="1"/>
</dbReference>
<sequence length="291" mass="31904">MKRNKLVSIAAIIVALGVLATGCAGGSGSSKSDSKSSSGTKTVTVKAGTGANVKPYTYVGDDNETTGYDVEVLKEVFDRLDGYDLQIEVTDIPSVFSGVTSGTYQIGVNNFSYNEERAKSYLYSYPYDKIGYVFVTKKGAPEVKTFADAAGKSFEGQSGVSVTTAIESWNEKNPDKKIDITYTDADTAITLQHIEDGTTDLAIIDVAMYNAYQKEYNYDIVANQISDDDAKAIADNSYAYYIFPKDQEELRDKVDEQLKELKKDGTLSKLSQKYFGQDTAPEDDQFEKTPN</sequence>
<dbReference type="PROSITE" id="PS51257">
    <property type="entry name" value="PROKAR_LIPOPROTEIN"/>
    <property type="match status" value="1"/>
</dbReference>
<proteinExistence type="predicted"/>
<feature type="signal peptide" evidence="3">
    <location>
        <begin position="1"/>
        <end position="20"/>
    </location>
</feature>
<dbReference type="Gene3D" id="3.40.190.10">
    <property type="entry name" value="Periplasmic binding protein-like II"/>
    <property type="match status" value="2"/>
</dbReference>
<gene>
    <name evidence="5" type="primary">tcyA_2</name>
    <name evidence="5" type="ORF">ERS852573_03036</name>
    <name evidence="6" type="ORF">GT565_06335</name>
</gene>
<accession>A0A173VJB1</accession>
<protein>
    <submittedName>
        <fullName evidence="5">L-cystine-binding protein tcyA</fullName>
    </submittedName>
    <submittedName>
        <fullName evidence="6">Transporter substrate-binding domain-containing protein</fullName>
    </submittedName>
</protein>
<evidence type="ECO:0000313" key="5">
    <source>
        <dbReference type="EMBL" id="CUN26880.1"/>
    </source>
</evidence>
<dbReference type="AlphaFoldDB" id="A0A173VJB1"/>
<feature type="domain" description="Solute-binding protein family 3/N-terminal" evidence="4">
    <location>
        <begin position="44"/>
        <end position="278"/>
    </location>
</feature>
<dbReference type="Proteomes" id="UP000446719">
    <property type="component" value="Unassembled WGS sequence"/>
</dbReference>
<keyword evidence="1 3" id="KW-0732">Signal</keyword>